<sequence length="347" mass="39731">MVVNQPTPALLNPSQHFQPIFRNHPNFQTTPTFKLPHHGSVPRRNHPTPRKFGHGKTKSKNNKTCQEIDFNSYLNTNKVTESVNTVNPLPYPLGLNYNVCPIIFQGEQHVVTQTGALVQLIENSDGIEFVTKVEPNSGYNIAEKGFYFHSYSTCGVGFEEQNKIIICSPTDDVFGCYFYFAGNTRFTRFREEIPYFSAGRSNMVYFNDEIHLFTESIIDQTISHINSFSKEQTWRRWSVHTNERRDGAWSKYAMGIYPVADDKAINVFVQSFFENDMSPVTGYFHANSLEVYRLTELFRYMDGTWIKLGEHRRQAKSIFDLSGLNSNHAGRMISPFTSGGKAWQAGI</sequence>
<name>E4YPR0_OIKDI</name>
<evidence type="ECO:0000313" key="2">
    <source>
        <dbReference type="EMBL" id="CBY37456.1"/>
    </source>
</evidence>
<dbReference type="EMBL" id="FN654980">
    <property type="protein sequence ID" value="CBY37456.1"/>
    <property type="molecule type" value="Genomic_DNA"/>
</dbReference>
<protein>
    <submittedName>
        <fullName evidence="2">Uncharacterized protein</fullName>
    </submittedName>
</protein>
<dbReference type="AlphaFoldDB" id="E4YPR0"/>
<dbReference type="Proteomes" id="UP000011014">
    <property type="component" value="Unassembled WGS sequence"/>
</dbReference>
<organism evidence="2">
    <name type="scientific">Oikopleura dioica</name>
    <name type="common">Tunicate</name>
    <dbReference type="NCBI Taxonomy" id="34765"/>
    <lineage>
        <taxon>Eukaryota</taxon>
        <taxon>Metazoa</taxon>
        <taxon>Chordata</taxon>
        <taxon>Tunicata</taxon>
        <taxon>Appendicularia</taxon>
        <taxon>Copelata</taxon>
        <taxon>Oikopleuridae</taxon>
        <taxon>Oikopleura</taxon>
    </lineage>
</organism>
<feature type="region of interest" description="Disordered" evidence="1">
    <location>
        <begin position="33"/>
        <end position="61"/>
    </location>
</feature>
<reference evidence="2" key="1">
    <citation type="journal article" date="2010" name="Science">
        <title>Plasticity of animal genome architecture unmasked by rapid evolution of a pelagic tunicate.</title>
        <authorList>
            <person name="Denoeud F."/>
            <person name="Henriet S."/>
            <person name="Mungpakdee S."/>
            <person name="Aury J.M."/>
            <person name="Da Silva C."/>
            <person name="Brinkmann H."/>
            <person name="Mikhaleva J."/>
            <person name="Olsen L.C."/>
            <person name="Jubin C."/>
            <person name="Canestro C."/>
            <person name="Bouquet J.M."/>
            <person name="Danks G."/>
            <person name="Poulain J."/>
            <person name="Campsteijn C."/>
            <person name="Adamski M."/>
            <person name="Cross I."/>
            <person name="Yadetie F."/>
            <person name="Muffato M."/>
            <person name="Louis A."/>
            <person name="Butcher S."/>
            <person name="Tsagkogeorga G."/>
            <person name="Konrad A."/>
            <person name="Singh S."/>
            <person name="Jensen M.F."/>
            <person name="Cong E.H."/>
            <person name="Eikeseth-Otteraa H."/>
            <person name="Noel B."/>
            <person name="Anthouard V."/>
            <person name="Porcel B.M."/>
            <person name="Kachouri-Lafond R."/>
            <person name="Nishino A."/>
            <person name="Ugolini M."/>
            <person name="Chourrout P."/>
            <person name="Nishida H."/>
            <person name="Aasland R."/>
            <person name="Huzurbazar S."/>
            <person name="Westhof E."/>
            <person name="Delsuc F."/>
            <person name="Lehrach H."/>
            <person name="Reinhardt R."/>
            <person name="Weissenbach J."/>
            <person name="Roy S.W."/>
            <person name="Artiguenave F."/>
            <person name="Postlethwait J.H."/>
            <person name="Manak J.R."/>
            <person name="Thompson E.M."/>
            <person name="Jaillon O."/>
            <person name="Du Pasquier L."/>
            <person name="Boudinot P."/>
            <person name="Liberles D.A."/>
            <person name="Volff J.N."/>
            <person name="Philippe H."/>
            <person name="Lenhard B."/>
            <person name="Roest Crollius H."/>
            <person name="Wincker P."/>
            <person name="Chourrout D."/>
        </authorList>
    </citation>
    <scope>NUCLEOTIDE SEQUENCE [LARGE SCALE GENOMIC DNA]</scope>
</reference>
<evidence type="ECO:0000256" key="1">
    <source>
        <dbReference type="SAM" id="MobiDB-lite"/>
    </source>
</evidence>
<gene>
    <name evidence="2" type="ORF">GSOID_T00030915001</name>
</gene>
<feature type="compositionally biased region" description="Basic residues" evidence="1">
    <location>
        <begin position="35"/>
        <end position="61"/>
    </location>
</feature>
<accession>E4YPR0</accession>
<proteinExistence type="predicted"/>